<evidence type="ECO:0000313" key="2">
    <source>
        <dbReference type="Proteomes" id="UP000806522"/>
    </source>
</evidence>
<reference evidence="1" key="1">
    <citation type="submission" date="2019-04" db="EMBL/GenBank/DDBJ databases">
        <title>Evolution of Biomass-Degrading Anaerobic Consortia Revealed by Metagenomics.</title>
        <authorList>
            <person name="Peng X."/>
        </authorList>
    </citation>
    <scope>NUCLEOTIDE SEQUENCE</scope>
    <source>
        <strain evidence="1">SIG140</strain>
    </source>
</reference>
<sequence length="319" mass="37168">MSNITMTPEAFLQYLKRNVLGDVDFDRIAGMNDDDKQQLMLRQIDNMIGMQPGADALGWYFTKFLDDDGRCQADNPLTDEASTPLSEWLYDMAELGRLLYWHQAFPLELLSPELEYDPFVDEKLNFTIDNEQLVSWLKVVPYRRVAAMVARIMMSTEYDRIQGCNDAMQDYYAEHCPIGDFDAQDEKQADGFVTAVIDALTEMEQHTERGYELGLDDEQIRVVDMLWSWVPHDYPEEYVAAAKDIVKMVEKLLPAKTVIRSRNGFKQFYDTVLPKLKEIIDKYHVPVDTTDYYNLTMGYMREWMYAKYLGGVVLDEFFD</sequence>
<dbReference type="AlphaFoldDB" id="A0A9D5P1I5"/>
<dbReference type="Proteomes" id="UP000806522">
    <property type="component" value="Unassembled WGS sequence"/>
</dbReference>
<evidence type="ECO:0000313" key="1">
    <source>
        <dbReference type="EMBL" id="MBE6271079.1"/>
    </source>
</evidence>
<organism evidence="1 2">
    <name type="scientific">Xylanibacter ruminicola</name>
    <name type="common">Prevotella ruminicola</name>
    <dbReference type="NCBI Taxonomy" id="839"/>
    <lineage>
        <taxon>Bacteria</taxon>
        <taxon>Pseudomonadati</taxon>
        <taxon>Bacteroidota</taxon>
        <taxon>Bacteroidia</taxon>
        <taxon>Bacteroidales</taxon>
        <taxon>Prevotellaceae</taxon>
        <taxon>Xylanibacter</taxon>
    </lineage>
</organism>
<dbReference type="EMBL" id="SUYC01000009">
    <property type="protein sequence ID" value="MBE6271079.1"/>
    <property type="molecule type" value="Genomic_DNA"/>
</dbReference>
<accession>A0A9D5P1I5</accession>
<gene>
    <name evidence="1" type="ORF">E7101_09025</name>
</gene>
<comment type="caution">
    <text evidence="1">The sequence shown here is derived from an EMBL/GenBank/DDBJ whole genome shotgun (WGS) entry which is preliminary data.</text>
</comment>
<name>A0A9D5P1I5_XYLRU</name>
<protein>
    <submittedName>
        <fullName evidence="1">Uncharacterized protein</fullName>
    </submittedName>
</protein>
<proteinExistence type="predicted"/>